<accession>A0A542UGN5</accession>
<gene>
    <name evidence="2" type="ORF">FB563_3222</name>
</gene>
<organism evidence="2 3">
    <name type="scientific">Streptomyces puniciscabiei</name>
    <dbReference type="NCBI Taxonomy" id="164348"/>
    <lineage>
        <taxon>Bacteria</taxon>
        <taxon>Bacillati</taxon>
        <taxon>Actinomycetota</taxon>
        <taxon>Actinomycetes</taxon>
        <taxon>Kitasatosporales</taxon>
        <taxon>Streptomycetaceae</taxon>
        <taxon>Streptomyces</taxon>
    </lineage>
</organism>
<dbReference type="STRING" id="164348.BFF78_23460"/>
<keyword evidence="1" id="KW-0732">Signal</keyword>
<evidence type="ECO:0000256" key="1">
    <source>
        <dbReference type="SAM" id="SignalP"/>
    </source>
</evidence>
<reference evidence="2 3" key="1">
    <citation type="submission" date="2019-06" db="EMBL/GenBank/DDBJ databases">
        <title>Sequencing the genomes of 1000 actinobacteria strains.</title>
        <authorList>
            <person name="Klenk H.-P."/>
        </authorList>
    </citation>
    <scope>NUCLEOTIDE SEQUENCE [LARGE SCALE GENOMIC DNA]</scope>
    <source>
        <strain evidence="2 3">DSM 41929</strain>
    </source>
</reference>
<evidence type="ECO:0000313" key="3">
    <source>
        <dbReference type="Proteomes" id="UP000318103"/>
    </source>
</evidence>
<dbReference type="Proteomes" id="UP000318103">
    <property type="component" value="Unassembled WGS sequence"/>
</dbReference>
<sequence>MMKKLLVTAVLTASAAALAAPAHADTRLSDTDAARCVENLALLPAFSPVSPLSLAAGALAAAPACGAQSALDRIAG</sequence>
<protein>
    <submittedName>
        <fullName evidence="2">Uncharacterized protein</fullName>
    </submittedName>
</protein>
<evidence type="ECO:0000313" key="2">
    <source>
        <dbReference type="EMBL" id="TQK98204.1"/>
    </source>
</evidence>
<dbReference type="AlphaFoldDB" id="A0A542UGN5"/>
<proteinExistence type="predicted"/>
<dbReference type="EMBL" id="VFNX01000001">
    <property type="protein sequence ID" value="TQK98204.1"/>
    <property type="molecule type" value="Genomic_DNA"/>
</dbReference>
<keyword evidence="3" id="KW-1185">Reference proteome</keyword>
<dbReference type="RefSeq" id="WP_055710373.1">
    <property type="nucleotide sequence ID" value="NZ_JBPJFI010000001.1"/>
</dbReference>
<feature type="chain" id="PRO_5039368724" evidence="1">
    <location>
        <begin position="20"/>
        <end position="76"/>
    </location>
</feature>
<comment type="caution">
    <text evidence="2">The sequence shown here is derived from an EMBL/GenBank/DDBJ whole genome shotgun (WGS) entry which is preliminary data.</text>
</comment>
<feature type="signal peptide" evidence="1">
    <location>
        <begin position="1"/>
        <end position="19"/>
    </location>
</feature>
<name>A0A542UGN5_9ACTN</name>